<dbReference type="SMART" id="SM00849">
    <property type="entry name" value="Lactamase_B"/>
    <property type="match status" value="1"/>
</dbReference>
<dbReference type="InterPro" id="IPR036866">
    <property type="entry name" value="RibonucZ/Hydroxyglut_hydro"/>
</dbReference>
<dbReference type="GO" id="GO:0018909">
    <property type="term" value="P:dodecyl sulfate metabolic process"/>
    <property type="evidence" value="ECO:0007669"/>
    <property type="project" value="InterPro"/>
</dbReference>
<name>A0A3B0SE66_9ZZZZ</name>
<sequence>AVVHSHSHIDHFGGVRGLVDEADVVSGKVPIIVPEGFLEHAVAENVYAGTAMIRRSFFQYGVLTPASPFGHVDQAIGKNVAAGTPSLIAPTMVITQDIEEHVIDGVAMVFHSTPGTEAPAEMNTYFPGLKAFWAAENVTATIHNVYTLRGALVRDALLWSKKIGEALYLFGQEAEVMFASHSWPRWGTDRIQEVLRSQRDAYAHLNNGVLHLANQGVTINEIHNRYTQPRSLQAQWSARSYHGSEQHNSRAVINRYLGYWDGNPATLIPLSPGDSAPLFVEMMGGSDPILDKGRELYEEGRYLEAVEILNKLVYAEPENESAKALLADNFEQIGYQQESSSVRNSFLAGAYELRSRIPSGVPPSASGPDLMRALTTEMFFDSLAIRLDSTQVEDVAFIANIKHPDTGEELIVELSNATLTTQAGFQAADPDVTVSIDRLDLESVMAGDTTFTDQIATGVATVEGDITGIQAMFGALIEFDLLFELLPGTAPTR</sequence>
<protein>
    <submittedName>
        <fullName evidence="6">Alkyl sulfatase and related hydrolases, MBL-fold metallo-hydrolase superfamily</fullName>
    </submittedName>
</protein>
<dbReference type="SUPFAM" id="SSF56281">
    <property type="entry name" value="Metallo-hydrolase/oxidoreductase"/>
    <property type="match status" value="1"/>
</dbReference>
<dbReference type="GO" id="GO:0046872">
    <property type="term" value="F:metal ion binding"/>
    <property type="evidence" value="ECO:0007669"/>
    <property type="project" value="UniProtKB-KW"/>
</dbReference>
<evidence type="ECO:0000256" key="3">
    <source>
        <dbReference type="ARBA" id="ARBA00022833"/>
    </source>
</evidence>
<organism evidence="6">
    <name type="scientific">hydrothermal vent metagenome</name>
    <dbReference type="NCBI Taxonomy" id="652676"/>
    <lineage>
        <taxon>unclassified sequences</taxon>
        <taxon>metagenomes</taxon>
        <taxon>ecological metagenomes</taxon>
    </lineage>
</organism>
<dbReference type="Gene3D" id="1.25.40.880">
    <property type="entry name" value="Alkyl sulfatase, dimerisation domain"/>
    <property type="match status" value="1"/>
</dbReference>
<dbReference type="InterPro" id="IPR029228">
    <property type="entry name" value="Alkyl_sulf_dimr"/>
</dbReference>
<dbReference type="Pfam" id="PF14863">
    <property type="entry name" value="Alkyl_sulf_dimr"/>
    <property type="match status" value="1"/>
</dbReference>
<keyword evidence="2 6" id="KW-0378">Hydrolase</keyword>
<evidence type="ECO:0000313" key="6">
    <source>
        <dbReference type="EMBL" id="VAW02610.1"/>
    </source>
</evidence>
<dbReference type="SUPFAM" id="SSF55718">
    <property type="entry name" value="SCP-like"/>
    <property type="match status" value="1"/>
</dbReference>
<keyword evidence="3" id="KW-0862">Zinc</keyword>
<evidence type="ECO:0000256" key="1">
    <source>
        <dbReference type="ARBA" id="ARBA00022723"/>
    </source>
</evidence>
<dbReference type="GO" id="GO:0046983">
    <property type="term" value="F:protein dimerization activity"/>
    <property type="evidence" value="ECO:0007669"/>
    <property type="project" value="InterPro"/>
</dbReference>
<proteinExistence type="inferred from homology"/>
<dbReference type="InterPro" id="IPR029229">
    <property type="entry name" value="Alkyl_sulf_C"/>
</dbReference>
<comment type="similarity">
    <text evidence="4">Belongs to the metallo-beta-lactamase superfamily. Type III sulfatase family.</text>
</comment>
<dbReference type="GO" id="GO:0030288">
    <property type="term" value="C:outer membrane-bounded periplasmic space"/>
    <property type="evidence" value="ECO:0007669"/>
    <property type="project" value="TreeGrafter"/>
</dbReference>
<dbReference type="Gene3D" id="3.30.1050.10">
    <property type="entry name" value="SCP2 sterol-binding domain"/>
    <property type="match status" value="1"/>
</dbReference>
<accession>A0A3B0SE66</accession>
<reference evidence="6" key="1">
    <citation type="submission" date="2018-06" db="EMBL/GenBank/DDBJ databases">
        <authorList>
            <person name="Zhirakovskaya E."/>
        </authorList>
    </citation>
    <scope>NUCLEOTIDE SEQUENCE</scope>
</reference>
<gene>
    <name evidence="6" type="ORF">MNBD_ACTINO01-2422</name>
</gene>
<dbReference type="Pfam" id="PF00753">
    <property type="entry name" value="Lactamase_B"/>
    <property type="match status" value="1"/>
</dbReference>
<feature type="non-terminal residue" evidence="6">
    <location>
        <position position="1"/>
    </location>
</feature>
<keyword evidence="1" id="KW-0479">Metal-binding</keyword>
<dbReference type="Gene3D" id="3.60.15.30">
    <property type="entry name" value="Metallo-beta-lactamase domain"/>
    <property type="match status" value="1"/>
</dbReference>
<dbReference type="InterPro" id="IPR038536">
    <property type="entry name" value="Alkyl/aryl-sulf_dimr_sf"/>
</dbReference>
<dbReference type="InterPro" id="IPR001279">
    <property type="entry name" value="Metallo-B-lactamas"/>
</dbReference>
<feature type="domain" description="Metallo-beta-lactamase" evidence="5">
    <location>
        <begin position="1"/>
        <end position="181"/>
    </location>
</feature>
<dbReference type="InterPro" id="IPR036527">
    <property type="entry name" value="SCP2_sterol-bd_dom_sf"/>
</dbReference>
<evidence type="ECO:0000256" key="2">
    <source>
        <dbReference type="ARBA" id="ARBA00022801"/>
    </source>
</evidence>
<dbReference type="InterPro" id="IPR044097">
    <property type="entry name" value="Bds1/SdsA1_MBL-fold"/>
</dbReference>
<dbReference type="PANTHER" id="PTHR43223">
    <property type="entry name" value="ALKYL/ARYL-SULFATASE"/>
    <property type="match status" value="1"/>
</dbReference>
<dbReference type="PANTHER" id="PTHR43223:SF1">
    <property type="entry name" value="ALKYL_ARYL-SULFATASE BDS1"/>
    <property type="match status" value="1"/>
</dbReference>
<dbReference type="AlphaFoldDB" id="A0A3B0SE66"/>
<dbReference type="GO" id="GO:0018741">
    <property type="term" value="F:linear primary-alkylsulfatase activity"/>
    <property type="evidence" value="ECO:0007669"/>
    <property type="project" value="InterPro"/>
</dbReference>
<evidence type="ECO:0000256" key="4">
    <source>
        <dbReference type="ARBA" id="ARBA00033751"/>
    </source>
</evidence>
<dbReference type="EMBL" id="UOEI01000335">
    <property type="protein sequence ID" value="VAW02610.1"/>
    <property type="molecule type" value="Genomic_DNA"/>
</dbReference>
<dbReference type="InterPro" id="IPR052195">
    <property type="entry name" value="Bact_Alkyl/Aryl-Sulfatase"/>
</dbReference>
<evidence type="ECO:0000259" key="5">
    <source>
        <dbReference type="SMART" id="SM00849"/>
    </source>
</evidence>
<dbReference type="CDD" id="cd07710">
    <property type="entry name" value="arylsulfatase_Sdsa1-like_MBL-fold"/>
    <property type="match status" value="1"/>
</dbReference>
<dbReference type="Pfam" id="PF14864">
    <property type="entry name" value="Alkyl_sulf_C"/>
    <property type="match status" value="1"/>
</dbReference>